<dbReference type="InterPro" id="IPR036097">
    <property type="entry name" value="HisK_dim/P_sf"/>
</dbReference>
<dbReference type="SMART" id="SM00388">
    <property type="entry name" value="HisKA"/>
    <property type="match status" value="1"/>
</dbReference>
<comment type="caution">
    <text evidence="9">The sequence shown here is derived from an EMBL/GenBank/DDBJ whole genome shotgun (WGS) entry which is preliminary data.</text>
</comment>
<dbReference type="EMBL" id="JAKRVX010000001">
    <property type="protein sequence ID" value="MCL9815836.1"/>
    <property type="molecule type" value="Genomic_DNA"/>
</dbReference>
<evidence type="ECO:0000256" key="3">
    <source>
        <dbReference type="ARBA" id="ARBA00022553"/>
    </source>
</evidence>
<dbReference type="InterPro" id="IPR000014">
    <property type="entry name" value="PAS"/>
</dbReference>
<dbReference type="SUPFAM" id="SSF55874">
    <property type="entry name" value="ATPase domain of HSP90 chaperone/DNA topoisomerase II/histidine kinase"/>
    <property type="match status" value="1"/>
</dbReference>
<feature type="domain" description="Histidine kinase" evidence="7">
    <location>
        <begin position="555"/>
        <end position="750"/>
    </location>
</feature>
<evidence type="ECO:0000256" key="2">
    <source>
        <dbReference type="ARBA" id="ARBA00012438"/>
    </source>
</evidence>
<feature type="domain" description="PAS" evidence="8">
    <location>
        <begin position="415"/>
        <end position="491"/>
    </location>
</feature>
<evidence type="ECO:0000259" key="7">
    <source>
        <dbReference type="PROSITE" id="PS50109"/>
    </source>
</evidence>
<reference evidence="9" key="1">
    <citation type="journal article" date="2022" name="Syst. Appl. Microbiol.">
        <title>Natronocalculus amylovorans gen. nov., sp. nov., and Natranaeroarchaeum aerophilus sp. nov., dominant culturable amylolytic natronoarchaea from hypersaline soda lakes in southwestern Siberia.</title>
        <authorList>
            <person name="Sorokin D.Y."/>
            <person name="Elcheninov A.G."/>
            <person name="Khizhniak T.V."/>
            <person name="Koenen M."/>
            <person name="Bale N.J."/>
            <person name="Damste J.S.S."/>
            <person name="Kublanov I.V."/>
        </authorList>
    </citation>
    <scope>NUCLEOTIDE SEQUENCE</scope>
    <source>
        <strain evidence="9">AArc-St2</strain>
    </source>
</reference>
<organism evidence="9 10">
    <name type="scientific">Natronocalculus amylovorans</name>
    <dbReference type="NCBI Taxonomy" id="2917812"/>
    <lineage>
        <taxon>Archaea</taxon>
        <taxon>Methanobacteriati</taxon>
        <taxon>Methanobacteriota</taxon>
        <taxon>Stenosarchaea group</taxon>
        <taxon>Halobacteria</taxon>
        <taxon>Halobacteriales</taxon>
        <taxon>Haloferacaceae</taxon>
        <taxon>Natronocalculus</taxon>
    </lineage>
</organism>
<dbReference type="Gene3D" id="1.10.287.130">
    <property type="match status" value="1"/>
</dbReference>
<dbReference type="InterPro" id="IPR003018">
    <property type="entry name" value="GAF"/>
</dbReference>
<dbReference type="CDD" id="cd00075">
    <property type="entry name" value="HATPase"/>
    <property type="match status" value="1"/>
</dbReference>
<dbReference type="InterPro" id="IPR005467">
    <property type="entry name" value="His_kinase_dom"/>
</dbReference>
<accession>A0AAE3FV80</accession>
<dbReference type="RefSeq" id="WP_250582734.1">
    <property type="nucleotide sequence ID" value="NZ_JAKRVX010000001.1"/>
</dbReference>
<evidence type="ECO:0000256" key="5">
    <source>
        <dbReference type="ARBA" id="ARBA00022777"/>
    </source>
</evidence>
<dbReference type="Pfam" id="PF13426">
    <property type="entry name" value="PAS_9"/>
    <property type="match status" value="1"/>
</dbReference>
<dbReference type="AlphaFoldDB" id="A0AAE3FV80"/>
<dbReference type="SUPFAM" id="SSF55781">
    <property type="entry name" value="GAF domain-like"/>
    <property type="match status" value="2"/>
</dbReference>
<evidence type="ECO:0000313" key="10">
    <source>
        <dbReference type="Proteomes" id="UP001203207"/>
    </source>
</evidence>
<comment type="catalytic activity">
    <reaction evidence="1">
        <text>ATP + protein L-histidine = ADP + protein N-phospho-L-histidine.</text>
        <dbReference type="EC" id="2.7.13.3"/>
    </reaction>
</comment>
<keyword evidence="6" id="KW-0902">Two-component regulatory system</keyword>
<dbReference type="CDD" id="cd00130">
    <property type="entry name" value="PAS"/>
    <property type="match status" value="1"/>
</dbReference>
<dbReference type="Gene3D" id="3.30.565.10">
    <property type="entry name" value="Histidine kinase-like ATPase, C-terminal domain"/>
    <property type="match status" value="1"/>
</dbReference>
<keyword evidence="10" id="KW-1185">Reference proteome</keyword>
<dbReference type="Pfam" id="PF00512">
    <property type="entry name" value="HisKA"/>
    <property type="match status" value="1"/>
</dbReference>
<dbReference type="SMART" id="SM00065">
    <property type="entry name" value="GAF"/>
    <property type="match status" value="2"/>
</dbReference>
<dbReference type="SMART" id="SM00387">
    <property type="entry name" value="HATPase_c"/>
    <property type="match status" value="1"/>
</dbReference>
<dbReference type="InterPro" id="IPR036890">
    <property type="entry name" value="HATPase_C_sf"/>
</dbReference>
<dbReference type="InterPro" id="IPR029016">
    <property type="entry name" value="GAF-like_dom_sf"/>
</dbReference>
<dbReference type="Gene3D" id="3.30.450.40">
    <property type="match status" value="2"/>
</dbReference>
<evidence type="ECO:0000259" key="8">
    <source>
        <dbReference type="PROSITE" id="PS50112"/>
    </source>
</evidence>
<dbReference type="InterPro" id="IPR050736">
    <property type="entry name" value="Sensor_HK_Regulatory"/>
</dbReference>
<evidence type="ECO:0000256" key="1">
    <source>
        <dbReference type="ARBA" id="ARBA00000085"/>
    </source>
</evidence>
<dbReference type="GO" id="GO:0000155">
    <property type="term" value="F:phosphorelay sensor kinase activity"/>
    <property type="evidence" value="ECO:0007669"/>
    <property type="project" value="InterPro"/>
</dbReference>
<sequence length="765" mass="85185">MSDRIQNVLLLTTEDLQEALETTLSPAFTVKTKTPPANRATIVEADCIVTTELLTTTVDTPVVYCGDESVDSIGQSYRVDALIRPSQIEMAVEQVRVAVRNQRDEQSRIDRLHEAATELITAETHEEVYTRIGEVANRVLEFEDCYLGIVENEMFIPKFSVSKEVGPRPLKYGQLGETYRTKKSTLIHDLGAESSATPARQRYRSGISVPIGKYGVLQVIGAETHSFTQRDLELAELLATYAVGTLSRIESESELRESRRRTENLQEGATTLATVIEEQDAFETMVDIAERILSFDRCVVMDVDGEYLTPRAYSTNAQPDDAAPMHISEGLCGWCYRNSESRVVSDLATDTKSNPQKAEYRSGISIPIGEFGVFQAVSTDPDAFTDRDKELGELLASHVRETLDRILAEQKRNAERDRLATLFENIPDAGVAFEYRHGEPIIKRVNTAFERVFGYEETTVLGKSLDEFILPTDDPLKQAEADRLNRRLQAGDNVRVEVERIAADGSRYFLLHVVPLQLDAENVNGYAIYTDLTTQKEREQELTAQNKQLDEFASIVSHDLRNPINVASGYLELARETGEDAYLMQVSDAINRMDTLVGDLLLLARKGTEIQEQTTLDLFSIANQAWDNVDTKEAVLEIDETITLKADRGRLLELFENLFRNAIEHAGPTTKVTIGPIDNERGFYVADDGPGIGQESIERIFETGYTTMEDGTGLGLAITERIADAHGWDCTVHTGDVGGARFEFVTDVSASNGTEDTSSVTRTNR</sequence>
<dbReference type="EC" id="2.7.13.3" evidence="2"/>
<dbReference type="InterPro" id="IPR003594">
    <property type="entry name" value="HATPase_dom"/>
</dbReference>
<dbReference type="PANTHER" id="PTHR43711:SF1">
    <property type="entry name" value="HISTIDINE KINASE 1"/>
    <property type="match status" value="1"/>
</dbReference>
<dbReference type="Gene3D" id="3.30.450.20">
    <property type="entry name" value="PAS domain"/>
    <property type="match status" value="1"/>
</dbReference>
<dbReference type="InterPro" id="IPR004358">
    <property type="entry name" value="Sig_transdc_His_kin-like_C"/>
</dbReference>
<dbReference type="Proteomes" id="UP001203207">
    <property type="component" value="Unassembled WGS sequence"/>
</dbReference>
<dbReference type="PANTHER" id="PTHR43711">
    <property type="entry name" value="TWO-COMPONENT HISTIDINE KINASE"/>
    <property type="match status" value="1"/>
</dbReference>
<dbReference type="InterPro" id="IPR035965">
    <property type="entry name" value="PAS-like_dom_sf"/>
</dbReference>
<dbReference type="InterPro" id="IPR003661">
    <property type="entry name" value="HisK_dim/P_dom"/>
</dbReference>
<dbReference type="CDD" id="cd00082">
    <property type="entry name" value="HisKA"/>
    <property type="match status" value="1"/>
</dbReference>
<evidence type="ECO:0000256" key="6">
    <source>
        <dbReference type="ARBA" id="ARBA00023012"/>
    </source>
</evidence>
<protein>
    <recommendedName>
        <fullName evidence="2">histidine kinase</fullName>
        <ecNumber evidence="2">2.7.13.3</ecNumber>
    </recommendedName>
</protein>
<evidence type="ECO:0000256" key="4">
    <source>
        <dbReference type="ARBA" id="ARBA00022679"/>
    </source>
</evidence>
<keyword evidence="5" id="KW-0418">Kinase</keyword>
<keyword evidence="3" id="KW-0597">Phosphoprotein</keyword>
<dbReference type="Pfam" id="PF13185">
    <property type="entry name" value="GAF_2"/>
    <property type="match status" value="2"/>
</dbReference>
<name>A0AAE3FV80_9EURY</name>
<dbReference type="NCBIfam" id="TIGR00229">
    <property type="entry name" value="sensory_box"/>
    <property type="match status" value="1"/>
</dbReference>
<dbReference type="SUPFAM" id="SSF47384">
    <property type="entry name" value="Homodimeric domain of signal transducing histidine kinase"/>
    <property type="match status" value="1"/>
</dbReference>
<proteinExistence type="predicted"/>
<dbReference type="Pfam" id="PF02518">
    <property type="entry name" value="HATPase_c"/>
    <property type="match status" value="1"/>
</dbReference>
<keyword evidence="4" id="KW-0808">Transferase</keyword>
<reference evidence="9" key="2">
    <citation type="submission" date="2022-02" db="EMBL/GenBank/DDBJ databases">
        <authorList>
            <person name="Elcheninov A.G."/>
            <person name="Sorokin D.Y."/>
            <person name="Kublanov I.V."/>
        </authorList>
    </citation>
    <scope>NUCLEOTIDE SEQUENCE</scope>
    <source>
        <strain evidence="9">AArc-St2</strain>
    </source>
</reference>
<dbReference type="SUPFAM" id="SSF55785">
    <property type="entry name" value="PYP-like sensor domain (PAS domain)"/>
    <property type="match status" value="1"/>
</dbReference>
<dbReference type="PROSITE" id="PS50112">
    <property type="entry name" value="PAS"/>
    <property type="match status" value="1"/>
</dbReference>
<gene>
    <name evidence="9" type="ORF">AArcSt2_02665</name>
</gene>
<dbReference type="PRINTS" id="PR00344">
    <property type="entry name" value="BCTRLSENSOR"/>
</dbReference>
<evidence type="ECO:0000313" key="9">
    <source>
        <dbReference type="EMBL" id="MCL9815836.1"/>
    </source>
</evidence>
<dbReference type="PROSITE" id="PS50109">
    <property type="entry name" value="HIS_KIN"/>
    <property type="match status" value="1"/>
</dbReference>